<accession>A0A060RDM5</accession>
<protein>
    <recommendedName>
        <fullName evidence="3">Thioredoxin</fullName>
    </recommendedName>
</protein>
<dbReference type="KEGG" id="rbc:BN938_1874"/>
<gene>
    <name evidence="1" type="ORF">BN938_1874</name>
</gene>
<proteinExistence type="predicted"/>
<dbReference type="Gene3D" id="3.40.30.10">
    <property type="entry name" value="Glutaredoxin"/>
    <property type="match status" value="1"/>
</dbReference>
<dbReference type="SUPFAM" id="SSF52833">
    <property type="entry name" value="Thioredoxin-like"/>
    <property type="match status" value="1"/>
</dbReference>
<keyword evidence="2" id="KW-1185">Reference proteome</keyword>
<dbReference type="Proteomes" id="UP000027616">
    <property type="component" value="Chromosome I"/>
</dbReference>
<evidence type="ECO:0000313" key="2">
    <source>
        <dbReference type="Proteomes" id="UP000027616"/>
    </source>
</evidence>
<organism evidence="1 2">
    <name type="scientific">Mucinivorans hirudinis</name>
    <dbReference type="NCBI Taxonomy" id="1433126"/>
    <lineage>
        <taxon>Bacteria</taxon>
        <taxon>Pseudomonadati</taxon>
        <taxon>Bacteroidota</taxon>
        <taxon>Bacteroidia</taxon>
        <taxon>Bacteroidales</taxon>
        <taxon>Rikenellaceae</taxon>
        <taxon>Mucinivorans</taxon>
    </lineage>
</organism>
<evidence type="ECO:0008006" key="3">
    <source>
        <dbReference type="Google" id="ProtNLM"/>
    </source>
</evidence>
<evidence type="ECO:0000313" key="1">
    <source>
        <dbReference type="EMBL" id="CDN31954.1"/>
    </source>
</evidence>
<dbReference type="OrthoDB" id="5524063at2"/>
<dbReference type="STRING" id="1433126.BN938_1874"/>
<dbReference type="AlphaFoldDB" id="A0A060RDM5"/>
<dbReference type="InterPro" id="IPR036249">
    <property type="entry name" value="Thioredoxin-like_sf"/>
</dbReference>
<dbReference type="eggNOG" id="ENOG50333W7">
    <property type="taxonomic scope" value="Bacteria"/>
</dbReference>
<dbReference type="HOGENOM" id="CLU_147878_0_0_10"/>
<dbReference type="InterPro" id="IPR047698">
    <property type="entry name" value="ArsF-like"/>
</dbReference>
<dbReference type="PROSITE" id="PS51257">
    <property type="entry name" value="PROKAR_LIPOPROTEIN"/>
    <property type="match status" value="1"/>
</dbReference>
<reference evidence="1 2" key="1">
    <citation type="journal article" date="2015" name="Genome Announc.">
        <title>Complete Genome Sequence of the Novel Leech Symbiont Mucinivorans hirudinis M3T.</title>
        <authorList>
            <person name="Nelson M.C."/>
            <person name="Bomar L."/>
            <person name="Graf J."/>
        </authorList>
    </citation>
    <scope>NUCLEOTIDE SEQUENCE [LARGE SCALE GENOMIC DNA]</scope>
    <source>
        <strain evidence="2">M3</strain>
    </source>
</reference>
<name>A0A060RDM5_9BACT</name>
<sequence length="132" mass="14506">MKRILSITIAALVMVSCGSGTSKKQTATETKSADVTEVLYFHGKKRCITCNAIEKLTKEVVDSLSNDKIVMKVIDITQDEATADKYEITWSSLILDRGGKVENLTEMGFGYAKNQPALFKAKLTEALIKIAE</sequence>
<dbReference type="EMBL" id="HG934468">
    <property type="protein sequence ID" value="CDN31954.1"/>
    <property type="molecule type" value="Genomic_DNA"/>
</dbReference>
<dbReference type="NCBIfam" id="NF040494">
    <property type="entry name" value="nitrored_ArsF"/>
    <property type="match status" value="1"/>
</dbReference>